<evidence type="ECO:0000313" key="2">
    <source>
        <dbReference type="Proteomes" id="UP000031036"/>
    </source>
</evidence>
<name>A0A0B2US71_TOXCA</name>
<protein>
    <submittedName>
        <fullName evidence="1">Uncharacterized protein</fullName>
    </submittedName>
</protein>
<keyword evidence="2" id="KW-1185">Reference proteome</keyword>
<feature type="non-terminal residue" evidence="1">
    <location>
        <position position="1"/>
    </location>
</feature>
<dbReference type="EMBL" id="JPKZ01003325">
    <property type="protein sequence ID" value="KHN72099.1"/>
    <property type="molecule type" value="Genomic_DNA"/>
</dbReference>
<comment type="caution">
    <text evidence="1">The sequence shown here is derived from an EMBL/GenBank/DDBJ whole genome shotgun (WGS) entry which is preliminary data.</text>
</comment>
<dbReference type="AlphaFoldDB" id="A0A0B2US71"/>
<gene>
    <name evidence="1" type="ORF">Tcan_11852</name>
</gene>
<proteinExistence type="predicted"/>
<sequence length="107" mass="12037">DICCFHSACRRVSSNSLRIHCKGRRCSREWTTMSCEAVVNVSQSLASWKDTLQLPPKDLRYKTAVGSSLPLCLVRFVELNQYRVCIVIVIDLASGSRASLVKVRLHV</sequence>
<reference evidence="1 2" key="1">
    <citation type="submission" date="2014-11" db="EMBL/GenBank/DDBJ databases">
        <title>Genetic blueprint of the zoonotic pathogen Toxocara canis.</title>
        <authorList>
            <person name="Zhu X.-Q."/>
            <person name="Korhonen P.K."/>
            <person name="Cai H."/>
            <person name="Young N.D."/>
            <person name="Nejsum P."/>
            <person name="von Samson-Himmelstjerna G."/>
            <person name="Boag P.R."/>
            <person name="Tan P."/>
            <person name="Li Q."/>
            <person name="Min J."/>
            <person name="Yang Y."/>
            <person name="Wang X."/>
            <person name="Fang X."/>
            <person name="Hall R.S."/>
            <person name="Hofmann A."/>
            <person name="Sternberg P.W."/>
            <person name="Jex A.R."/>
            <person name="Gasser R.B."/>
        </authorList>
    </citation>
    <scope>NUCLEOTIDE SEQUENCE [LARGE SCALE GENOMIC DNA]</scope>
    <source>
        <strain evidence="1">PN_DK_2014</strain>
    </source>
</reference>
<dbReference type="Proteomes" id="UP000031036">
    <property type="component" value="Unassembled WGS sequence"/>
</dbReference>
<organism evidence="1 2">
    <name type="scientific">Toxocara canis</name>
    <name type="common">Canine roundworm</name>
    <dbReference type="NCBI Taxonomy" id="6265"/>
    <lineage>
        <taxon>Eukaryota</taxon>
        <taxon>Metazoa</taxon>
        <taxon>Ecdysozoa</taxon>
        <taxon>Nematoda</taxon>
        <taxon>Chromadorea</taxon>
        <taxon>Rhabditida</taxon>
        <taxon>Spirurina</taxon>
        <taxon>Ascaridomorpha</taxon>
        <taxon>Ascaridoidea</taxon>
        <taxon>Toxocaridae</taxon>
        <taxon>Toxocara</taxon>
    </lineage>
</organism>
<accession>A0A0B2US71</accession>
<evidence type="ECO:0000313" key="1">
    <source>
        <dbReference type="EMBL" id="KHN72099.1"/>
    </source>
</evidence>